<protein>
    <submittedName>
        <fullName evidence="1">Uncharacterized protein</fullName>
    </submittedName>
</protein>
<dbReference type="PROSITE" id="PS51257">
    <property type="entry name" value="PROKAR_LIPOPROTEIN"/>
    <property type="match status" value="1"/>
</dbReference>
<gene>
    <name evidence="1" type="ORF">ACFSKP_14740</name>
</gene>
<accession>A0ABW5D108</accession>
<proteinExistence type="predicted"/>
<comment type="caution">
    <text evidence="1">The sequence shown here is derived from an EMBL/GenBank/DDBJ whole genome shotgun (WGS) entry which is preliminary data.</text>
</comment>
<evidence type="ECO:0000313" key="1">
    <source>
        <dbReference type="EMBL" id="MFD2247522.1"/>
    </source>
</evidence>
<organism evidence="1 2">
    <name type="scientific">Pontibacter ruber</name>
    <dbReference type="NCBI Taxonomy" id="1343895"/>
    <lineage>
        <taxon>Bacteria</taxon>
        <taxon>Pseudomonadati</taxon>
        <taxon>Bacteroidota</taxon>
        <taxon>Cytophagia</taxon>
        <taxon>Cytophagales</taxon>
        <taxon>Hymenobacteraceae</taxon>
        <taxon>Pontibacter</taxon>
    </lineage>
</organism>
<keyword evidence="2" id="KW-1185">Reference proteome</keyword>
<name>A0ABW5D108_9BACT</name>
<dbReference type="Proteomes" id="UP001597374">
    <property type="component" value="Unassembled WGS sequence"/>
</dbReference>
<dbReference type="EMBL" id="JBHUIM010000002">
    <property type="protein sequence ID" value="MFD2247522.1"/>
    <property type="molecule type" value="Genomic_DNA"/>
</dbReference>
<dbReference type="RefSeq" id="WP_250430473.1">
    <property type="nucleotide sequence ID" value="NZ_JALPRR010000003.1"/>
</dbReference>
<sequence length="218" mass="23805">MKALSLLKAALLFVAIPFLFGCEKETLSELKITTENQLGKTGKGVEKPLKGKMISSTYLEGDTASGWADNNLLPAWLYGSGEGNATHIGKYTAYFSQYATTVEQNVAYVTGVPVTMFFREELLENFSEAEVDLMEELEVSIVLVDKHGNSIWGIRFPETRAVDPEIVEDAPVYQKLKIVGGTGRFAEASGQFTLEGFSDLSFSGPGLGRLEINGVLVY</sequence>
<reference evidence="2" key="1">
    <citation type="journal article" date="2019" name="Int. J. Syst. Evol. Microbiol.">
        <title>The Global Catalogue of Microorganisms (GCM) 10K type strain sequencing project: providing services to taxonomists for standard genome sequencing and annotation.</title>
        <authorList>
            <consortium name="The Broad Institute Genomics Platform"/>
            <consortium name="The Broad Institute Genome Sequencing Center for Infectious Disease"/>
            <person name="Wu L."/>
            <person name="Ma J."/>
        </authorList>
    </citation>
    <scope>NUCLEOTIDE SEQUENCE [LARGE SCALE GENOMIC DNA]</scope>
    <source>
        <strain evidence="2">CGMCC 4.1782</strain>
    </source>
</reference>
<evidence type="ECO:0000313" key="2">
    <source>
        <dbReference type="Proteomes" id="UP001597374"/>
    </source>
</evidence>